<comment type="caution">
    <text evidence="1">The sequence shown here is derived from an EMBL/GenBank/DDBJ whole genome shotgun (WGS) entry which is preliminary data.</text>
</comment>
<name>A0A927BB13_9BACT</name>
<dbReference type="AlphaFoldDB" id="A0A927BB13"/>
<evidence type="ECO:0000313" key="1">
    <source>
        <dbReference type="EMBL" id="MBD2767010.1"/>
    </source>
</evidence>
<accession>A0A927BB13</accession>
<keyword evidence="2" id="KW-1185">Reference proteome</keyword>
<dbReference type="PANTHER" id="PTHR30007">
    <property type="entry name" value="PHP DOMAIN PROTEIN"/>
    <property type="match status" value="1"/>
</dbReference>
<gene>
    <name evidence="1" type="ORF">IC235_03770</name>
</gene>
<organism evidence="1 2">
    <name type="scientific">Hymenobacter montanus</name>
    <dbReference type="NCBI Taxonomy" id="2771359"/>
    <lineage>
        <taxon>Bacteria</taxon>
        <taxon>Pseudomonadati</taxon>
        <taxon>Bacteroidota</taxon>
        <taxon>Cytophagia</taxon>
        <taxon>Cytophagales</taxon>
        <taxon>Hymenobacteraceae</taxon>
        <taxon>Hymenobacter</taxon>
    </lineage>
</organism>
<dbReference type="RefSeq" id="WP_191003838.1">
    <property type="nucleotide sequence ID" value="NZ_JACXAD010000003.1"/>
</dbReference>
<evidence type="ECO:0008006" key="3">
    <source>
        <dbReference type="Google" id="ProtNLM"/>
    </source>
</evidence>
<dbReference type="EMBL" id="JACXAD010000003">
    <property type="protein sequence ID" value="MBD2767010.1"/>
    <property type="molecule type" value="Genomic_DNA"/>
</dbReference>
<proteinExistence type="predicted"/>
<protein>
    <recommendedName>
        <fullName evidence="3">Transposase DDE domain-containing protein</fullName>
    </recommendedName>
</protein>
<reference evidence="1" key="1">
    <citation type="submission" date="2020-09" db="EMBL/GenBank/DDBJ databases">
        <authorList>
            <person name="Kim M.K."/>
        </authorList>
    </citation>
    <scope>NUCLEOTIDE SEQUENCE</scope>
    <source>
        <strain evidence="1">BT664</strain>
    </source>
</reference>
<dbReference type="PANTHER" id="PTHR30007:SF0">
    <property type="entry name" value="TRANSPOSASE"/>
    <property type="match status" value="1"/>
</dbReference>
<dbReference type="Proteomes" id="UP000612233">
    <property type="component" value="Unassembled WGS sequence"/>
</dbReference>
<sequence length="104" mass="11616">MVDTGGLLLAGHVGPAHENDRVGYDGLPLTQWTRDHCGWRLETAPGLTGRGRFTPVPTRWVVERSISWLQWDRRLSRGYESETTAAEATMYLSSTPYPQILTGS</sequence>
<evidence type="ECO:0000313" key="2">
    <source>
        <dbReference type="Proteomes" id="UP000612233"/>
    </source>
</evidence>